<gene>
    <name evidence="2" type="ORF">WMO29_13440</name>
</gene>
<protein>
    <submittedName>
        <fullName evidence="2">DUF4320 family protein</fullName>
    </submittedName>
</protein>
<dbReference type="EMBL" id="JBBMFE010000014">
    <property type="protein sequence ID" value="MEQ2473485.1"/>
    <property type="molecule type" value="Genomic_DNA"/>
</dbReference>
<evidence type="ECO:0000313" key="2">
    <source>
        <dbReference type="EMBL" id="MEQ2473485.1"/>
    </source>
</evidence>
<dbReference type="Proteomes" id="UP001438008">
    <property type="component" value="Unassembled WGS sequence"/>
</dbReference>
<evidence type="ECO:0000256" key="1">
    <source>
        <dbReference type="SAM" id="Phobius"/>
    </source>
</evidence>
<reference evidence="2 3" key="1">
    <citation type="submission" date="2024-03" db="EMBL/GenBank/DDBJ databases">
        <title>Human intestinal bacterial collection.</title>
        <authorList>
            <person name="Pauvert C."/>
            <person name="Hitch T.C.A."/>
            <person name="Clavel T."/>
        </authorList>
    </citation>
    <scope>NUCLEOTIDE SEQUENCE [LARGE SCALE GENOMIC DNA]</scope>
    <source>
        <strain evidence="2 3">CLA-AA-H132</strain>
    </source>
</reference>
<evidence type="ECO:0000313" key="3">
    <source>
        <dbReference type="Proteomes" id="UP001438008"/>
    </source>
</evidence>
<sequence>MERLFSISVKVVVSILFQKARKVLNNERGEANYFSTVVFIFIAVLLLAFIIDLFSIISTKQELDHAADQMVKQIQLSGGVNGETDELFEFLSSQIEGAENISYSIDATYTSPRPSGMTNAIQLGTPFFITIEGDAKLGGFWNFDLVNITVVARGSGVSEHYWK</sequence>
<dbReference type="InterPro" id="IPR025469">
    <property type="entry name" value="DUF4320"/>
</dbReference>
<keyword evidence="1" id="KW-1133">Transmembrane helix</keyword>
<keyword evidence="3" id="KW-1185">Reference proteome</keyword>
<feature type="transmembrane region" description="Helical" evidence="1">
    <location>
        <begin position="33"/>
        <end position="54"/>
    </location>
</feature>
<comment type="caution">
    <text evidence="2">The sequence shown here is derived from an EMBL/GenBank/DDBJ whole genome shotgun (WGS) entry which is preliminary data.</text>
</comment>
<proteinExistence type="predicted"/>
<dbReference type="Pfam" id="PF14208">
    <property type="entry name" value="DUF4320"/>
    <property type="match status" value="1"/>
</dbReference>
<keyword evidence="1" id="KW-0472">Membrane</keyword>
<organism evidence="2 3">
    <name type="scientific">Laedolimicola intestinihominis</name>
    <dbReference type="NCBI Taxonomy" id="3133166"/>
    <lineage>
        <taxon>Bacteria</taxon>
        <taxon>Bacillati</taxon>
        <taxon>Bacillota</taxon>
        <taxon>Clostridia</taxon>
        <taxon>Lachnospirales</taxon>
        <taxon>Lachnospiraceae</taxon>
        <taxon>Laedolimicola</taxon>
    </lineage>
</organism>
<accession>A0ABV1FKA0</accession>
<name>A0ABV1FKA0_9FIRM</name>
<keyword evidence="1" id="KW-0812">Transmembrane</keyword>